<dbReference type="Proteomes" id="UP000828390">
    <property type="component" value="Unassembled WGS sequence"/>
</dbReference>
<gene>
    <name evidence="1" type="ORF">DPMN_053829</name>
</gene>
<reference evidence="1" key="2">
    <citation type="submission" date="2020-11" db="EMBL/GenBank/DDBJ databases">
        <authorList>
            <person name="McCartney M.A."/>
            <person name="Auch B."/>
            <person name="Kono T."/>
            <person name="Mallez S."/>
            <person name="Becker A."/>
            <person name="Gohl D.M."/>
            <person name="Silverstein K.A.T."/>
            <person name="Koren S."/>
            <person name="Bechman K.B."/>
            <person name="Herman A."/>
            <person name="Abrahante J.E."/>
            <person name="Garbe J."/>
        </authorList>
    </citation>
    <scope>NUCLEOTIDE SEQUENCE</scope>
    <source>
        <strain evidence="1">Duluth1</strain>
        <tissue evidence="1">Whole animal</tissue>
    </source>
</reference>
<organism evidence="1 2">
    <name type="scientific">Dreissena polymorpha</name>
    <name type="common">Zebra mussel</name>
    <name type="synonym">Mytilus polymorpha</name>
    <dbReference type="NCBI Taxonomy" id="45954"/>
    <lineage>
        <taxon>Eukaryota</taxon>
        <taxon>Metazoa</taxon>
        <taxon>Spiralia</taxon>
        <taxon>Lophotrochozoa</taxon>
        <taxon>Mollusca</taxon>
        <taxon>Bivalvia</taxon>
        <taxon>Autobranchia</taxon>
        <taxon>Heteroconchia</taxon>
        <taxon>Euheterodonta</taxon>
        <taxon>Imparidentia</taxon>
        <taxon>Neoheterodontei</taxon>
        <taxon>Myida</taxon>
        <taxon>Dreissenoidea</taxon>
        <taxon>Dreissenidae</taxon>
        <taxon>Dreissena</taxon>
    </lineage>
</organism>
<sequence>MEHQGPGAIVGNKGKGSHYLLYHLDQVSRRDDKIALIIGCKRIVYVYLDNCAINATANCIRNIHVVTYSALNVDQGDNGNILFQYVQFGPRAAEEQSKSVIHTVKHREHPRRRQGLIGACKG</sequence>
<protein>
    <submittedName>
        <fullName evidence="1">Uncharacterized protein</fullName>
    </submittedName>
</protein>
<dbReference type="EMBL" id="JAIWYP010000012">
    <property type="protein sequence ID" value="KAH3727883.1"/>
    <property type="molecule type" value="Genomic_DNA"/>
</dbReference>
<accession>A0A9D4CP54</accession>
<keyword evidence="2" id="KW-1185">Reference proteome</keyword>
<evidence type="ECO:0000313" key="2">
    <source>
        <dbReference type="Proteomes" id="UP000828390"/>
    </source>
</evidence>
<proteinExistence type="predicted"/>
<reference evidence="1" key="1">
    <citation type="journal article" date="2019" name="bioRxiv">
        <title>The Genome of the Zebra Mussel, Dreissena polymorpha: A Resource for Invasive Species Research.</title>
        <authorList>
            <person name="McCartney M.A."/>
            <person name="Auch B."/>
            <person name="Kono T."/>
            <person name="Mallez S."/>
            <person name="Zhang Y."/>
            <person name="Obille A."/>
            <person name="Becker A."/>
            <person name="Abrahante J.E."/>
            <person name="Garbe J."/>
            <person name="Badalamenti J.P."/>
            <person name="Herman A."/>
            <person name="Mangelson H."/>
            <person name="Liachko I."/>
            <person name="Sullivan S."/>
            <person name="Sone E.D."/>
            <person name="Koren S."/>
            <person name="Silverstein K.A.T."/>
            <person name="Beckman K.B."/>
            <person name="Gohl D.M."/>
        </authorList>
    </citation>
    <scope>NUCLEOTIDE SEQUENCE</scope>
    <source>
        <strain evidence="1">Duluth1</strain>
        <tissue evidence="1">Whole animal</tissue>
    </source>
</reference>
<dbReference type="AlphaFoldDB" id="A0A9D4CP54"/>
<name>A0A9D4CP54_DREPO</name>
<evidence type="ECO:0000313" key="1">
    <source>
        <dbReference type="EMBL" id="KAH3727883.1"/>
    </source>
</evidence>
<comment type="caution">
    <text evidence="1">The sequence shown here is derived from an EMBL/GenBank/DDBJ whole genome shotgun (WGS) entry which is preliminary data.</text>
</comment>